<keyword evidence="9" id="KW-1185">Reference proteome</keyword>
<dbReference type="InterPro" id="IPR047859">
    <property type="entry name" value="Ribosomal_bL17_CS"/>
</dbReference>
<evidence type="ECO:0000313" key="9">
    <source>
        <dbReference type="Proteomes" id="UP000078348"/>
    </source>
</evidence>
<evidence type="ECO:0000256" key="7">
    <source>
        <dbReference type="RuleBase" id="RU000660"/>
    </source>
</evidence>
<evidence type="ECO:0000256" key="3">
    <source>
        <dbReference type="ARBA" id="ARBA00023274"/>
    </source>
</evidence>
<comment type="similarity">
    <text evidence="1 7">Belongs to the bacterial ribosomal protein bL17 family.</text>
</comment>
<dbReference type="Gene3D" id="3.90.1030.10">
    <property type="entry name" value="Ribosomal protein L17"/>
    <property type="match status" value="1"/>
</dbReference>
<dbReference type="InterPro" id="IPR036373">
    <property type="entry name" value="Ribosomal_bL17_sf"/>
</dbReference>
<dbReference type="AlphaFoldDB" id="A0A196SHD5"/>
<dbReference type="PANTHER" id="PTHR14413:SF16">
    <property type="entry name" value="LARGE RIBOSOMAL SUBUNIT PROTEIN BL17M"/>
    <property type="match status" value="1"/>
</dbReference>
<dbReference type="SUPFAM" id="SSF64263">
    <property type="entry name" value="Prokaryotic ribosomal protein L17"/>
    <property type="match status" value="1"/>
</dbReference>
<keyword evidence="3 7" id="KW-0687">Ribonucleoprotein</keyword>
<dbReference type="Pfam" id="PF01196">
    <property type="entry name" value="Ribosomal_L17"/>
    <property type="match status" value="1"/>
</dbReference>
<organism evidence="8 9">
    <name type="scientific">Blastocystis sp. subtype 1 (strain ATCC 50177 / NandII)</name>
    <dbReference type="NCBI Taxonomy" id="478820"/>
    <lineage>
        <taxon>Eukaryota</taxon>
        <taxon>Sar</taxon>
        <taxon>Stramenopiles</taxon>
        <taxon>Bigyra</taxon>
        <taxon>Opalozoa</taxon>
        <taxon>Opalinata</taxon>
        <taxon>Blastocystidae</taxon>
        <taxon>Blastocystis</taxon>
    </lineage>
</organism>
<keyword evidence="2 7" id="KW-0689">Ribosomal protein</keyword>
<dbReference type="NCBIfam" id="TIGR00059">
    <property type="entry name" value="L17"/>
    <property type="match status" value="1"/>
</dbReference>
<reference evidence="8 9" key="1">
    <citation type="submission" date="2016-05" db="EMBL/GenBank/DDBJ databases">
        <title>Nuclear genome of Blastocystis sp. subtype 1 NandII.</title>
        <authorList>
            <person name="Gentekaki E."/>
            <person name="Curtis B."/>
            <person name="Stairs C."/>
            <person name="Eme L."/>
            <person name="Herman E."/>
            <person name="Klimes V."/>
            <person name="Arias M.C."/>
            <person name="Elias M."/>
            <person name="Hilliou F."/>
            <person name="Klute M."/>
            <person name="Malik S.-B."/>
            <person name="Pightling A."/>
            <person name="Rachubinski R."/>
            <person name="Salas D."/>
            <person name="Schlacht A."/>
            <person name="Suga H."/>
            <person name="Archibald J."/>
            <person name="Ball S.G."/>
            <person name="Clark G."/>
            <person name="Dacks J."/>
            <person name="Van Der Giezen M."/>
            <person name="Tsaousis A."/>
            <person name="Roger A."/>
        </authorList>
    </citation>
    <scope>NUCLEOTIDE SEQUENCE [LARGE SCALE GENOMIC DNA]</scope>
    <source>
        <strain evidence="9">ATCC 50177 / NandII</strain>
    </source>
</reference>
<evidence type="ECO:0000256" key="4">
    <source>
        <dbReference type="ARBA" id="ARBA00072708"/>
    </source>
</evidence>
<gene>
    <name evidence="8" type="ORF">AV274_2572</name>
</gene>
<dbReference type="GO" id="GO:0022625">
    <property type="term" value="C:cytosolic large ribosomal subunit"/>
    <property type="evidence" value="ECO:0007669"/>
    <property type="project" value="TreeGrafter"/>
</dbReference>
<dbReference type="FunFam" id="3.90.1030.10:FF:000001">
    <property type="entry name" value="50S ribosomal protein L17"/>
    <property type="match status" value="1"/>
</dbReference>
<dbReference type="EMBL" id="LXWW01000121">
    <property type="protein sequence ID" value="OAO15721.1"/>
    <property type="molecule type" value="Genomic_DNA"/>
</dbReference>
<dbReference type="InterPro" id="IPR000456">
    <property type="entry name" value="Ribosomal_bL17"/>
</dbReference>
<dbReference type="STRING" id="478820.A0A196SHD5"/>
<dbReference type="GO" id="GO:0003735">
    <property type="term" value="F:structural constituent of ribosome"/>
    <property type="evidence" value="ECO:0007669"/>
    <property type="project" value="InterPro"/>
</dbReference>
<dbReference type="GO" id="GO:0006412">
    <property type="term" value="P:translation"/>
    <property type="evidence" value="ECO:0007669"/>
    <property type="project" value="InterPro"/>
</dbReference>
<evidence type="ECO:0000256" key="5">
    <source>
        <dbReference type="ARBA" id="ARBA00077677"/>
    </source>
</evidence>
<proteinExistence type="inferred from homology"/>
<evidence type="ECO:0000256" key="1">
    <source>
        <dbReference type="ARBA" id="ARBA00008777"/>
    </source>
</evidence>
<evidence type="ECO:0000256" key="6">
    <source>
        <dbReference type="ARBA" id="ARBA00082728"/>
    </source>
</evidence>
<protein>
    <recommendedName>
        <fullName evidence="4">Large ribosomal subunit protein bL17c</fullName>
    </recommendedName>
    <alternativeName>
        <fullName evidence="5">50S ribosomal protein L17, chloroplastic</fullName>
    </alternativeName>
    <alternativeName>
        <fullName evidence="6">CL17</fullName>
    </alternativeName>
</protein>
<dbReference type="HAMAP" id="MF_01368">
    <property type="entry name" value="Ribosomal_bL17"/>
    <property type="match status" value="1"/>
</dbReference>
<dbReference type="Proteomes" id="UP000078348">
    <property type="component" value="Unassembled WGS sequence"/>
</dbReference>
<evidence type="ECO:0000313" key="8">
    <source>
        <dbReference type="EMBL" id="OAO15721.1"/>
    </source>
</evidence>
<dbReference type="PANTHER" id="PTHR14413">
    <property type="entry name" value="RIBOSOMAL PROTEIN L17"/>
    <property type="match status" value="1"/>
</dbReference>
<evidence type="ECO:0000256" key="2">
    <source>
        <dbReference type="ARBA" id="ARBA00022980"/>
    </source>
</evidence>
<name>A0A196SHD5_BLAHN</name>
<dbReference type="PROSITE" id="PS01167">
    <property type="entry name" value="RIBOSOMAL_L17"/>
    <property type="match status" value="1"/>
</dbReference>
<accession>A0A196SHD5</accession>
<comment type="caution">
    <text evidence="8">The sequence shown here is derived from an EMBL/GenBank/DDBJ whole genome shotgun (WGS) entry which is preliminary data.</text>
</comment>
<sequence length="193" mass="21758">MKHRVNFRKLGRKTSHRTAMLRNMTTSLIEHDRIRTTVPRAKELRRVAEQMVTLAKSGDKKAYQRAAITVQTKEAMDRLFDVLANRYKDRNGGYTRIMRCGYRDGDKAPMCYIEYIDREGELRACRKVGSEKEALKVDSAKSAETSAGESIDEQIEKIVSIPDLSSIGSAEVHSEVKLSEEGTRGVSASIAFK</sequence>
<dbReference type="OrthoDB" id="275000at2759"/>